<protein>
    <recommendedName>
        <fullName evidence="4">YapH protein</fullName>
    </recommendedName>
</protein>
<comment type="caution">
    <text evidence="2">The sequence shown here is derived from an EMBL/GenBank/DDBJ whole genome shotgun (WGS) entry which is preliminary data.</text>
</comment>
<dbReference type="GeneID" id="76630435"/>
<keyword evidence="1" id="KW-0812">Transmembrane</keyword>
<keyword evidence="1" id="KW-1133">Transmembrane helix</keyword>
<keyword evidence="1" id="KW-0472">Membrane</keyword>
<evidence type="ECO:0008006" key="4">
    <source>
        <dbReference type="Google" id="ProtNLM"/>
    </source>
</evidence>
<feature type="transmembrane region" description="Helical" evidence="1">
    <location>
        <begin position="72"/>
        <end position="91"/>
    </location>
</feature>
<sequence>MTLATITTAIIGFKALSFVLGGLTTYLAFKAYRTTRSRSLGALSLGFSIITAGTFLAGIVDQVFDAGFRTGQLVESVLVAAGFLVIVYSLYTTRA</sequence>
<dbReference type="AlphaFoldDB" id="A0ABD5W3B1"/>
<feature type="transmembrane region" description="Helical" evidence="1">
    <location>
        <begin position="40"/>
        <end position="60"/>
    </location>
</feature>
<dbReference type="InterPro" id="IPR055943">
    <property type="entry name" value="DUF7521"/>
</dbReference>
<feature type="transmembrane region" description="Helical" evidence="1">
    <location>
        <begin position="6"/>
        <end position="28"/>
    </location>
</feature>
<evidence type="ECO:0000256" key="1">
    <source>
        <dbReference type="SAM" id="Phobius"/>
    </source>
</evidence>
<name>A0ABD5W3B1_9EURY</name>
<dbReference type="EMBL" id="JBHSZI010000001">
    <property type="protein sequence ID" value="MFC7058442.1"/>
    <property type="molecule type" value="Genomic_DNA"/>
</dbReference>
<accession>A0ABD5W3B1</accession>
<gene>
    <name evidence="2" type="ORF">ACFQQG_09950</name>
</gene>
<dbReference type="RefSeq" id="WP_267161139.1">
    <property type="nucleotide sequence ID" value="NZ_CP112972.1"/>
</dbReference>
<dbReference type="Pfam" id="PF24365">
    <property type="entry name" value="DUF7521"/>
    <property type="match status" value="1"/>
</dbReference>
<keyword evidence="3" id="KW-1185">Reference proteome</keyword>
<organism evidence="2 3">
    <name type="scientific">Halovenus salina</name>
    <dbReference type="NCBI Taxonomy" id="1510225"/>
    <lineage>
        <taxon>Archaea</taxon>
        <taxon>Methanobacteriati</taxon>
        <taxon>Methanobacteriota</taxon>
        <taxon>Stenosarchaea group</taxon>
        <taxon>Halobacteria</taxon>
        <taxon>Halobacteriales</taxon>
        <taxon>Haloarculaceae</taxon>
        <taxon>Halovenus</taxon>
    </lineage>
</organism>
<evidence type="ECO:0000313" key="3">
    <source>
        <dbReference type="Proteomes" id="UP001596445"/>
    </source>
</evidence>
<evidence type="ECO:0000313" key="2">
    <source>
        <dbReference type="EMBL" id="MFC7058442.1"/>
    </source>
</evidence>
<proteinExistence type="predicted"/>
<dbReference type="Proteomes" id="UP001596445">
    <property type="component" value="Unassembled WGS sequence"/>
</dbReference>
<reference evidence="2 3" key="1">
    <citation type="journal article" date="2019" name="Int. J. Syst. Evol. Microbiol.">
        <title>The Global Catalogue of Microorganisms (GCM) 10K type strain sequencing project: providing services to taxonomists for standard genome sequencing and annotation.</title>
        <authorList>
            <consortium name="The Broad Institute Genomics Platform"/>
            <consortium name="The Broad Institute Genome Sequencing Center for Infectious Disease"/>
            <person name="Wu L."/>
            <person name="Ma J."/>
        </authorList>
    </citation>
    <scope>NUCLEOTIDE SEQUENCE [LARGE SCALE GENOMIC DNA]</scope>
    <source>
        <strain evidence="2 3">JCM 30072</strain>
    </source>
</reference>